<reference evidence="3 4" key="1">
    <citation type="submission" date="2019-03" db="EMBL/GenBank/DDBJ databases">
        <title>Lake Tanganyika Metagenome-Assembled Genomes (MAGs).</title>
        <authorList>
            <person name="Tran P."/>
        </authorList>
    </citation>
    <scope>NUCLEOTIDE SEQUENCE [LARGE SCALE GENOMIC DNA]</scope>
    <source>
        <strain evidence="3">K_DeepCast_65m_m2_236</strain>
    </source>
</reference>
<dbReference type="Gene3D" id="1.10.1780.10">
    <property type="entry name" value="Clp, N-terminal domain"/>
    <property type="match status" value="1"/>
</dbReference>
<dbReference type="Pfam" id="PF02861">
    <property type="entry name" value="Clp_N"/>
    <property type="match status" value="1"/>
</dbReference>
<dbReference type="SUPFAM" id="SSF81923">
    <property type="entry name" value="Double Clp-N motif"/>
    <property type="match status" value="1"/>
</dbReference>
<dbReference type="EMBL" id="VGJX01000369">
    <property type="protein sequence ID" value="MBM3274899.1"/>
    <property type="molecule type" value="Genomic_DNA"/>
</dbReference>
<protein>
    <recommendedName>
        <fullName evidence="2">Clp R domain-containing protein</fullName>
    </recommendedName>
</protein>
<feature type="domain" description="Clp R" evidence="2">
    <location>
        <begin position="1"/>
        <end position="108"/>
    </location>
</feature>
<accession>A0A937X2S9</accession>
<comment type="caution">
    <text evidence="3">The sequence shown here is derived from an EMBL/GenBank/DDBJ whole genome shotgun (WGS) entry which is preliminary data.</text>
</comment>
<dbReference type="InterPro" id="IPR004176">
    <property type="entry name" value="Clp_R_N"/>
</dbReference>
<evidence type="ECO:0000259" key="2">
    <source>
        <dbReference type="PROSITE" id="PS51903"/>
    </source>
</evidence>
<sequence length="118" mass="12522">GLLDVPEGGASRLLTANGLSRRDVEALAHRVIGRGSGAAGSPGHSKWVDEALERAWQAAKRLGHDQVGTVHVLLGLLDLDTGGALHLMDLLRVNLSGIQIDAEQAFADHPRELEPALR</sequence>
<gene>
    <name evidence="3" type="ORF">FJZ00_07085</name>
</gene>
<dbReference type="AlphaFoldDB" id="A0A937X2S9"/>
<name>A0A937X2S9_9BACT</name>
<evidence type="ECO:0000256" key="1">
    <source>
        <dbReference type="PROSITE-ProRule" id="PRU01251"/>
    </source>
</evidence>
<evidence type="ECO:0000313" key="4">
    <source>
        <dbReference type="Proteomes" id="UP000703893"/>
    </source>
</evidence>
<proteinExistence type="predicted"/>
<keyword evidence="1" id="KW-0677">Repeat</keyword>
<organism evidence="3 4">
    <name type="scientific">Candidatus Tanganyikabacteria bacterium</name>
    <dbReference type="NCBI Taxonomy" id="2961651"/>
    <lineage>
        <taxon>Bacteria</taxon>
        <taxon>Bacillati</taxon>
        <taxon>Candidatus Sericytochromatia</taxon>
        <taxon>Candidatus Tanganyikabacteria</taxon>
    </lineage>
</organism>
<feature type="non-terminal residue" evidence="3">
    <location>
        <position position="1"/>
    </location>
</feature>
<dbReference type="InterPro" id="IPR036628">
    <property type="entry name" value="Clp_N_dom_sf"/>
</dbReference>
<evidence type="ECO:0000313" key="3">
    <source>
        <dbReference type="EMBL" id="MBM3274899.1"/>
    </source>
</evidence>
<dbReference type="Proteomes" id="UP000703893">
    <property type="component" value="Unassembled WGS sequence"/>
</dbReference>
<dbReference type="PROSITE" id="PS51903">
    <property type="entry name" value="CLP_R"/>
    <property type="match status" value="1"/>
</dbReference>